<name>A0AAD9KI52_RIDPI</name>
<dbReference type="AlphaFoldDB" id="A0AAD9KI52"/>
<proteinExistence type="predicted"/>
<sequence>MIRLQGHCKYPPNILYGKIVKRAVVARLVAPVHSFGDHVTSFRVTWRVGLERLPRAWTDIVRQRHLCDNVVARQAASLEMFVSCISGVFTRTVRGKSDAVSGPVYPAVSYWVVSGEAMSGDCTALAAAIRAVCPAVQVKAIASLRRPQTGESPDVVSGTLFTVLKDHNSGYVRHKLSRCRGVSSGPARRSNAKVVAVAGSRYVPLLPVSVEALRRAGLHMEMDVLGKSE</sequence>
<reference evidence="1" key="1">
    <citation type="journal article" date="2023" name="Mol. Biol. Evol.">
        <title>Third-Generation Sequencing Reveals the Adaptive Role of the Epigenome in Three Deep-Sea Polychaetes.</title>
        <authorList>
            <person name="Perez M."/>
            <person name="Aroh O."/>
            <person name="Sun Y."/>
            <person name="Lan Y."/>
            <person name="Juniper S.K."/>
            <person name="Young C.R."/>
            <person name="Angers B."/>
            <person name="Qian P.Y."/>
        </authorList>
    </citation>
    <scope>NUCLEOTIDE SEQUENCE</scope>
    <source>
        <strain evidence="1">R07B-5</strain>
    </source>
</reference>
<protein>
    <submittedName>
        <fullName evidence="1">Uncharacterized protein</fullName>
    </submittedName>
</protein>
<dbReference type="Proteomes" id="UP001209878">
    <property type="component" value="Unassembled WGS sequence"/>
</dbReference>
<comment type="caution">
    <text evidence="1">The sequence shown here is derived from an EMBL/GenBank/DDBJ whole genome shotgun (WGS) entry which is preliminary data.</text>
</comment>
<dbReference type="EMBL" id="JAODUO010001048">
    <property type="protein sequence ID" value="KAK2171606.1"/>
    <property type="molecule type" value="Genomic_DNA"/>
</dbReference>
<keyword evidence="2" id="KW-1185">Reference proteome</keyword>
<evidence type="ECO:0000313" key="1">
    <source>
        <dbReference type="EMBL" id="KAK2171606.1"/>
    </source>
</evidence>
<gene>
    <name evidence="1" type="ORF">NP493_1049g00064</name>
</gene>
<evidence type="ECO:0000313" key="2">
    <source>
        <dbReference type="Proteomes" id="UP001209878"/>
    </source>
</evidence>
<organism evidence="1 2">
    <name type="scientific">Ridgeia piscesae</name>
    <name type="common">Tubeworm</name>
    <dbReference type="NCBI Taxonomy" id="27915"/>
    <lineage>
        <taxon>Eukaryota</taxon>
        <taxon>Metazoa</taxon>
        <taxon>Spiralia</taxon>
        <taxon>Lophotrochozoa</taxon>
        <taxon>Annelida</taxon>
        <taxon>Polychaeta</taxon>
        <taxon>Sedentaria</taxon>
        <taxon>Canalipalpata</taxon>
        <taxon>Sabellida</taxon>
        <taxon>Siboglinidae</taxon>
        <taxon>Ridgeia</taxon>
    </lineage>
</organism>
<accession>A0AAD9KI52</accession>